<feature type="signal peptide" evidence="2">
    <location>
        <begin position="1"/>
        <end position="17"/>
    </location>
</feature>
<reference evidence="3 4" key="1">
    <citation type="submission" date="2018-11" db="EMBL/GenBank/DDBJ databases">
        <authorList>
            <consortium name="Pathogen Informatics"/>
        </authorList>
    </citation>
    <scope>NUCLEOTIDE SEQUENCE [LARGE SCALE GENOMIC DNA]</scope>
</reference>
<feature type="chain" id="PRO_5018024170" description="Amino acid transporter transmembrane domain-containing protein" evidence="2">
    <location>
        <begin position="18"/>
        <end position="103"/>
    </location>
</feature>
<keyword evidence="1" id="KW-1133">Transmembrane helix</keyword>
<keyword evidence="4" id="KW-1185">Reference proteome</keyword>
<gene>
    <name evidence="3" type="ORF">DILT_LOCUS15722</name>
</gene>
<evidence type="ECO:0008006" key="5">
    <source>
        <dbReference type="Google" id="ProtNLM"/>
    </source>
</evidence>
<organism evidence="3 4">
    <name type="scientific">Dibothriocephalus latus</name>
    <name type="common">Fish tapeworm</name>
    <name type="synonym">Diphyllobothrium latum</name>
    <dbReference type="NCBI Taxonomy" id="60516"/>
    <lineage>
        <taxon>Eukaryota</taxon>
        <taxon>Metazoa</taxon>
        <taxon>Spiralia</taxon>
        <taxon>Lophotrochozoa</taxon>
        <taxon>Platyhelminthes</taxon>
        <taxon>Cestoda</taxon>
        <taxon>Eucestoda</taxon>
        <taxon>Diphyllobothriidea</taxon>
        <taxon>Diphyllobothriidae</taxon>
        <taxon>Dibothriocephalus</taxon>
    </lineage>
</organism>
<proteinExistence type="predicted"/>
<protein>
    <recommendedName>
        <fullName evidence="5">Amino acid transporter transmembrane domain-containing protein</fullName>
    </recommendedName>
</protein>
<accession>A0A3P7MNT7</accession>
<keyword evidence="1" id="KW-0472">Membrane</keyword>
<name>A0A3P7MNT7_DIBLA</name>
<keyword evidence="2" id="KW-0732">Signal</keyword>
<evidence type="ECO:0000313" key="4">
    <source>
        <dbReference type="Proteomes" id="UP000281553"/>
    </source>
</evidence>
<evidence type="ECO:0000256" key="2">
    <source>
        <dbReference type="SAM" id="SignalP"/>
    </source>
</evidence>
<sequence>MVGQTLGFLLVFPTAVALSVPTATALVTTVMAIMAVMVVVMMMTMVMAFLPYRLTTLPQYHHSLLLLPHLRFHSFTSLSLLTLLCLRRCLEPVGKAASRLRQA</sequence>
<dbReference type="Proteomes" id="UP000281553">
    <property type="component" value="Unassembled WGS sequence"/>
</dbReference>
<dbReference type="AlphaFoldDB" id="A0A3P7MNT7"/>
<keyword evidence="1" id="KW-0812">Transmembrane</keyword>
<evidence type="ECO:0000256" key="1">
    <source>
        <dbReference type="SAM" id="Phobius"/>
    </source>
</evidence>
<dbReference type="EMBL" id="UYRU01080682">
    <property type="protein sequence ID" value="VDN31295.1"/>
    <property type="molecule type" value="Genomic_DNA"/>
</dbReference>
<feature type="transmembrane region" description="Helical" evidence="1">
    <location>
        <begin position="27"/>
        <end position="50"/>
    </location>
</feature>
<evidence type="ECO:0000313" key="3">
    <source>
        <dbReference type="EMBL" id="VDN31295.1"/>
    </source>
</evidence>